<name>G3XTH8_ASPNA</name>
<accession>G3XTH8</accession>
<proteinExistence type="predicted"/>
<evidence type="ECO:0000313" key="3">
    <source>
        <dbReference type="Proteomes" id="UP000009038"/>
    </source>
</evidence>
<protein>
    <submittedName>
        <fullName evidence="2">Uncharacterized protein</fullName>
    </submittedName>
</protein>
<dbReference type="EMBL" id="ACJE01000004">
    <property type="protein sequence ID" value="EHA26045.1"/>
    <property type="molecule type" value="Genomic_DNA"/>
</dbReference>
<feature type="region of interest" description="Disordered" evidence="1">
    <location>
        <begin position="62"/>
        <end position="84"/>
    </location>
</feature>
<comment type="caution">
    <text evidence="2">The sequence shown here is derived from an EMBL/GenBank/DDBJ whole genome shotgun (WGS) entry which is preliminary data.</text>
</comment>
<sequence length="133" mass="15118">MKRKYPDDQPEIRSQMPQRKPRRSSIVLQQHTCNQGGNILQNSAFSGSSLGTLADSLKHAAYPPEDELCPGGEPEIPADEMNRGIQQGGNTKYYFLIALQVRKPIVAKTRQWPFEGCDRHLHEKLYIQGPTWE</sequence>
<dbReference type="HOGENOM" id="CLU_1906271_0_0_1"/>
<feature type="region of interest" description="Disordered" evidence="1">
    <location>
        <begin position="1"/>
        <end position="25"/>
    </location>
</feature>
<gene>
    <name evidence="2" type="ORF">ASPNIDRAFT_36528</name>
</gene>
<dbReference type="Proteomes" id="UP000009038">
    <property type="component" value="Unassembled WGS sequence"/>
</dbReference>
<organism evidence="2 3">
    <name type="scientific">Aspergillus niger (strain ATCC 1015 / CBS 113.46 / FGSC A1144 / LSHB Ac4 / NCTC 3858a / NRRL 328 / USDA 3528.7)</name>
    <dbReference type="NCBI Taxonomy" id="380704"/>
    <lineage>
        <taxon>Eukaryota</taxon>
        <taxon>Fungi</taxon>
        <taxon>Dikarya</taxon>
        <taxon>Ascomycota</taxon>
        <taxon>Pezizomycotina</taxon>
        <taxon>Eurotiomycetes</taxon>
        <taxon>Eurotiomycetidae</taxon>
        <taxon>Eurotiales</taxon>
        <taxon>Aspergillaceae</taxon>
        <taxon>Aspergillus</taxon>
        <taxon>Aspergillus subgen. Circumdati</taxon>
    </lineage>
</organism>
<reference evidence="2 3" key="1">
    <citation type="journal article" date="2011" name="Genome Res.">
        <title>Comparative genomics of citric-acid-producing Aspergillus niger ATCC 1015 versus enzyme-producing CBS 513.88.</title>
        <authorList>
            <person name="Andersen M.R."/>
            <person name="Salazar M.P."/>
            <person name="Schaap P.J."/>
            <person name="van de Vondervoort P.J."/>
            <person name="Culley D."/>
            <person name="Thykaer J."/>
            <person name="Frisvad J.C."/>
            <person name="Nielsen K.F."/>
            <person name="Albang R."/>
            <person name="Albermann K."/>
            <person name="Berka R.M."/>
            <person name="Braus G.H."/>
            <person name="Braus-Stromeyer S.A."/>
            <person name="Corrochano L.M."/>
            <person name="Dai Z."/>
            <person name="van Dijck P.W."/>
            <person name="Hofmann G."/>
            <person name="Lasure L.L."/>
            <person name="Magnuson J.K."/>
            <person name="Menke H."/>
            <person name="Meijer M."/>
            <person name="Meijer S.L."/>
            <person name="Nielsen J.B."/>
            <person name="Nielsen M.L."/>
            <person name="van Ooyen A.J."/>
            <person name="Pel H.J."/>
            <person name="Poulsen L."/>
            <person name="Samson R.A."/>
            <person name="Stam H."/>
            <person name="Tsang A."/>
            <person name="van den Brink J.M."/>
            <person name="Atkins A."/>
            <person name="Aerts A."/>
            <person name="Shapiro H."/>
            <person name="Pangilinan J."/>
            <person name="Salamov A."/>
            <person name="Lou Y."/>
            <person name="Lindquist E."/>
            <person name="Lucas S."/>
            <person name="Grimwood J."/>
            <person name="Grigoriev I.V."/>
            <person name="Kubicek C.P."/>
            <person name="Martinez D."/>
            <person name="van Peij N.N."/>
            <person name="Roubos J.A."/>
            <person name="Nielsen J."/>
            <person name="Baker S.E."/>
        </authorList>
    </citation>
    <scope>NUCLEOTIDE SEQUENCE [LARGE SCALE GENOMIC DNA]</scope>
    <source>
        <strain evidence="3">ATCC 1015 / CBS 113.46 / FGSC A1144 / LSHB Ac4 / NCTC 3858a / NRRL 328 / USDA 3528.7</strain>
    </source>
</reference>
<evidence type="ECO:0000313" key="2">
    <source>
        <dbReference type="EMBL" id="EHA26045.1"/>
    </source>
</evidence>
<evidence type="ECO:0000256" key="1">
    <source>
        <dbReference type="SAM" id="MobiDB-lite"/>
    </source>
</evidence>
<feature type="compositionally biased region" description="Basic and acidic residues" evidence="1">
    <location>
        <begin position="1"/>
        <end position="11"/>
    </location>
</feature>
<dbReference type="AlphaFoldDB" id="G3XTH8"/>
<dbReference type="VEuPathDB" id="FungiDB:ASPNIDRAFT2_36528"/>